<proteinExistence type="predicted"/>
<evidence type="ECO:0000256" key="8">
    <source>
        <dbReference type="ARBA" id="ARBA00022737"/>
    </source>
</evidence>
<dbReference type="OrthoDB" id="73680at2759"/>
<dbReference type="SUPFAM" id="SSF50044">
    <property type="entry name" value="SH3-domain"/>
    <property type="match status" value="3"/>
</dbReference>
<dbReference type="AlphaFoldDB" id="A0A7J8GGB2"/>
<dbReference type="FunFam" id="2.30.30.40:FF:000001">
    <property type="entry name" value="Sorbin and SH3 domain-containing protein 1 isoform 2"/>
    <property type="match status" value="1"/>
</dbReference>
<dbReference type="Pfam" id="PF07653">
    <property type="entry name" value="SH3_2"/>
    <property type="match status" value="1"/>
</dbReference>
<feature type="region of interest" description="Disordered" evidence="12">
    <location>
        <begin position="1"/>
        <end position="32"/>
    </location>
</feature>
<dbReference type="Pfam" id="PF14604">
    <property type="entry name" value="SH3_9"/>
    <property type="match status" value="1"/>
</dbReference>
<feature type="compositionally biased region" description="Basic and acidic residues" evidence="12">
    <location>
        <begin position="209"/>
        <end position="219"/>
    </location>
</feature>
<dbReference type="PROSITE" id="PS50831">
    <property type="entry name" value="SOHO"/>
    <property type="match status" value="1"/>
</dbReference>
<keyword evidence="16" id="KW-1185">Reference proteome</keyword>
<feature type="compositionally biased region" description="Low complexity" evidence="12">
    <location>
        <begin position="77"/>
        <end position="88"/>
    </location>
</feature>
<feature type="compositionally biased region" description="Polar residues" evidence="12">
    <location>
        <begin position="115"/>
        <end position="129"/>
    </location>
</feature>
<accession>A0A7J8GGB2</accession>
<evidence type="ECO:0000256" key="10">
    <source>
        <dbReference type="ARBA" id="ARBA00023136"/>
    </source>
</evidence>
<dbReference type="GO" id="GO:0005634">
    <property type="term" value="C:nucleus"/>
    <property type="evidence" value="ECO:0007669"/>
    <property type="project" value="TreeGrafter"/>
</dbReference>
<feature type="compositionally biased region" description="Low complexity" evidence="12">
    <location>
        <begin position="691"/>
        <end position="711"/>
    </location>
</feature>
<feature type="region of interest" description="Disordered" evidence="12">
    <location>
        <begin position="691"/>
        <end position="717"/>
    </location>
</feature>
<evidence type="ECO:0000256" key="9">
    <source>
        <dbReference type="ARBA" id="ARBA00022949"/>
    </source>
</evidence>
<evidence type="ECO:0000256" key="11">
    <source>
        <dbReference type="PROSITE-ProRule" id="PRU00192"/>
    </source>
</evidence>
<evidence type="ECO:0000256" key="1">
    <source>
        <dbReference type="ARBA" id="ARBA00004236"/>
    </source>
</evidence>
<evidence type="ECO:0000256" key="6">
    <source>
        <dbReference type="ARBA" id="ARBA00022490"/>
    </source>
</evidence>
<dbReference type="Proteomes" id="UP000593571">
    <property type="component" value="Unassembled WGS sequence"/>
</dbReference>
<feature type="compositionally biased region" description="Basic and acidic residues" evidence="12">
    <location>
        <begin position="232"/>
        <end position="243"/>
    </location>
</feature>
<evidence type="ECO:0000259" key="13">
    <source>
        <dbReference type="PROSITE" id="PS50002"/>
    </source>
</evidence>
<dbReference type="InterPro" id="IPR003127">
    <property type="entry name" value="SoHo_dom"/>
</dbReference>
<feature type="compositionally biased region" description="Low complexity" evidence="12">
    <location>
        <begin position="170"/>
        <end position="181"/>
    </location>
</feature>
<dbReference type="FunFam" id="2.30.30.40:FF:000004">
    <property type="entry name" value="Sorbin and SH3 domain-containing protein 1 isoform 2"/>
    <property type="match status" value="1"/>
</dbReference>
<feature type="region of interest" description="Disordered" evidence="12">
    <location>
        <begin position="51"/>
        <end position="70"/>
    </location>
</feature>
<keyword evidence="8" id="KW-0677">Repeat</keyword>
<dbReference type="FunFam" id="2.30.30.40:FF:000003">
    <property type="entry name" value="Sorbin and SH3 domain-containing protein 1 isoform 2"/>
    <property type="match status" value="1"/>
</dbReference>
<dbReference type="PROSITE" id="PS50002">
    <property type="entry name" value="SH3"/>
    <property type="match status" value="3"/>
</dbReference>
<dbReference type="InterPro" id="IPR050384">
    <property type="entry name" value="Endophilin_SH3RF"/>
</dbReference>
<dbReference type="GO" id="GO:0005925">
    <property type="term" value="C:focal adhesion"/>
    <property type="evidence" value="ECO:0007669"/>
    <property type="project" value="UniProtKB-SubCell"/>
</dbReference>
<evidence type="ECO:0000256" key="5">
    <source>
        <dbReference type="ARBA" id="ARBA00022475"/>
    </source>
</evidence>
<dbReference type="GO" id="GO:0005886">
    <property type="term" value="C:plasma membrane"/>
    <property type="evidence" value="ECO:0007669"/>
    <property type="project" value="UniProtKB-SubCell"/>
</dbReference>
<dbReference type="InterPro" id="IPR035606">
    <property type="entry name" value="SORBS1_SH3"/>
</dbReference>
<dbReference type="EMBL" id="JACASE010000006">
    <property type="protein sequence ID" value="KAF6458990.1"/>
    <property type="molecule type" value="Genomic_DNA"/>
</dbReference>
<dbReference type="Gene3D" id="2.30.30.40">
    <property type="entry name" value="SH3 Domains"/>
    <property type="match status" value="3"/>
</dbReference>
<dbReference type="InterPro" id="IPR035610">
    <property type="entry name" value="SORBS1_SH3_1"/>
</dbReference>
<dbReference type="CDD" id="cd11916">
    <property type="entry name" value="SH3_Sorbs1_3"/>
    <property type="match status" value="1"/>
</dbReference>
<evidence type="ECO:0000313" key="15">
    <source>
        <dbReference type="EMBL" id="KAF6458990.1"/>
    </source>
</evidence>
<dbReference type="Pfam" id="PF02208">
    <property type="entry name" value="Sorb"/>
    <property type="match status" value="1"/>
</dbReference>
<comment type="caution">
    <text evidence="15">The sequence shown here is derived from an EMBL/GenBank/DDBJ whole genome shotgun (WGS) entry which is preliminary data.</text>
</comment>
<feature type="region of interest" description="Disordered" evidence="12">
    <location>
        <begin position="440"/>
        <end position="465"/>
    </location>
</feature>
<keyword evidence="7" id="KW-0597">Phosphoprotein</keyword>
<name>A0A7J8GGB2_ROUAE</name>
<gene>
    <name evidence="15" type="ORF">HJG63_018239</name>
</gene>
<evidence type="ECO:0000256" key="2">
    <source>
        <dbReference type="ARBA" id="ARBA00004246"/>
    </source>
</evidence>
<protein>
    <submittedName>
        <fullName evidence="15">Sorbin and SH3 domain containing 1</fullName>
    </submittedName>
</protein>
<keyword evidence="4 11" id="KW-0728">SH3 domain</keyword>
<dbReference type="CDD" id="cd11919">
    <property type="entry name" value="SH3_Sorbs1_1"/>
    <property type="match status" value="1"/>
</dbReference>
<dbReference type="PRINTS" id="PR00499">
    <property type="entry name" value="P67PHOX"/>
</dbReference>
<dbReference type="PRINTS" id="PR00452">
    <property type="entry name" value="SH3DOMAIN"/>
</dbReference>
<comment type="subcellular location">
    <subcellularLocation>
        <location evidence="2">Cell junction</location>
        <location evidence="2">Focal adhesion</location>
    </subcellularLocation>
    <subcellularLocation>
        <location evidence="1">Cell membrane</location>
    </subcellularLocation>
    <subcellularLocation>
        <location evidence="3">Cytoplasm</location>
    </subcellularLocation>
</comment>
<dbReference type="CDD" id="cd11922">
    <property type="entry name" value="SH3_Sorbs1_2"/>
    <property type="match status" value="1"/>
</dbReference>
<organism evidence="15 16">
    <name type="scientific">Rousettus aegyptiacus</name>
    <name type="common">Egyptian fruit bat</name>
    <name type="synonym">Pteropus aegyptiacus</name>
    <dbReference type="NCBI Taxonomy" id="9407"/>
    <lineage>
        <taxon>Eukaryota</taxon>
        <taxon>Metazoa</taxon>
        <taxon>Chordata</taxon>
        <taxon>Craniata</taxon>
        <taxon>Vertebrata</taxon>
        <taxon>Euteleostomi</taxon>
        <taxon>Mammalia</taxon>
        <taxon>Eutheria</taxon>
        <taxon>Laurasiatheria</taxon>
        <taxon>Chiroptera</taxon>
        <taxon>Yinpterochiroptera</taxon>
        <taxon>Pteropodoidea</taxon>
        <taxon>Pteropodidae</taxon>
        <taxon>Rousettinae</taxon>
        <taxon>Rousettus</taxon>
    </lineage>
</organism>
<dbReference type="PANTHER" id="PTHR14167:SF64">
    <property type="entry name" value="SORBIN AND SH3 DOMAIN-CONTAINING PROTEIN 1"/>
    <property type="match status" value="1"/>
</dbReference>
<dbReference type="GO" id="GO:0031589">
    <property type="term" value="P:cell-substrate adhesion"/>
    <property type="evidence" value="ECO:0007669"/>
    <property type="project" value="TreeGrafter"/>
</dbReference>
<feature type="compositionally biased region" description="Polar residues" evidence="12">
    <location>
        <begin position="149"/>
        <end position="169"/>
    </location>
</feature>
<dbReference type="InterPro" id="IPR001452">
    <property type="entry name" value="SH3_domain"/>
</dbReference>
<evidence type="ECO:0000256" key="7">
    <source>
        <dbReference type="ARBA" id="ARBA00022553"/>
    </source>
</evidence>
<evidence type="ECO:0000256" key="12">
    <source>
        <dbReference type="SAM" id="MobiDB-lite"/>
    </source>
</evidence>
<feature type="region of interest" description="Disordered" evidence="12">
    <location>
        <begin position="75"/>
        <end position="265"/>
    </location>
</feature>
<feature type="domain" description="SH3" evidence="13">
    <location>
        <begin position="615"/>
        <end position="676"/>
    </location>
</feature>
<evidence type="ECO:0000259" key="14">
    <source>
        <dbReference type="PROSITE" id="PS50831"/>
    </source>
</evidence>
<feature type="domain" description="SoHo" evidence="14">
    <location>
        <begin position="244"/>
        <end position="301"/>
    </location>
</feature>
<feature type="domain" description="SH3" evidence="13">
    <location>
        <begin position="541"/>
        <end position="600"/>
    </location>
</feature>
<reference evidence="15 16" key="1">
    <citation type="journal article" date="2020" name="Nature">
        <title>Six reference-quality genomes reveal evolution of bat adaptations.</title>
        <authorList>
            <person name="Jebb D."/>
            <person name="Huang Z."/>
            <person name="Pippel M."/>
            <person name="Hughes G.M."/>
            <person name="Lavrichenko K."/>
            <person name="Devanna P."/>
            <person name="Winkler S."/>
            <person name="Jermiin L.S."/>
            <person name="Skirmuntt E.C."/>
            <person name="Katzourakis A."/>
            <person name="Burkitt-Gray L."/>
            <person name="Ray D.A."/>
            <person name="Sullivan K.A.M."/>
            <person name="Roscito J.G."/>
            <person name="Kirilenko B.M."/>
            <person name="Davalos L.M."/>
            <person name="Corthals A.P."/>
            <person name="Power M.L."/>
            <person name="Jones G."/>
            <person name="Ransome R.D."/>
            <person name="Dechmann D.K.N."/>
            <person name="Locatelli A.G."/>
            <person name="Puechmaille S.J."/>
            <person name="Fedrigo O."/>
            <person name="Jarvis E.D."/>
            <person name="Hiller M."/>
            <person name="Vernes S.C."/>
            <person name="Myers E.W."/>
            <person name="Teeling E.C."/>
        </authorList>
    </citation>
    <scope>NUCLEOTIDE SEQUENCE [LARGE SCALE GENOMIC DNA]</scope>
    <source>
        <strain evidence="15">MRouAeg1</strain>
        <tissue evidence="15">Muscle</tissue>
    </source>
</reference>
<evidence type="ECO:0000256" key="4">
    <source>
        <dbReference type="ARBA" id="ARBA00022443"/>
    </source>
</evidence>
<dbReference type="InterPro" id="IPR036028">
    <property type="entry name" value="SH3-like_dom_sf"/>
</dbReference>
<keyword evidence="5" id="KW-1003">Cell membrane</keyword>
<evidence type="ECO:0000256" key="3">
    <source>
        <dbReference type="ARBA" id="ARBA00004496"/>
    </source>
</evidence>
<dbReference type="InterPro" id="IPR035611">
    <property type="entry name" value="SORBS1_SH3_2"/>
</dbReference>
<feature type="compositionally biased region" description="Polar residues" evidence="12">
    <location>
        <begin position="373"/>
        <end position="393"/>
    </location>
</feature>
<dbReference type="Pfam" id="PF00018">
    <property type="entry name" value="SH3_1"/>
    <property type="match status" value="1"/>
</dbReference>
<feature type="compositionally biased region" description="Basic and acidic residues" evidence="12">
    <location>
        <begin position="342"/>
        <end position="366"/>
    </location>
</feature>
<dbReference type="PANTHER" id="PTHR14167">
    <property type="entry name" value="SH3 DOMAIN-CONTAINING"/>
    <property type="match status" value="1"/>
</dbReference>
<feature type="region of interest" description="Disordered" evidence="12">
    <location>
        <begin position="283"/>
        <end position="399"/>
    </location>
</feature>
<keyword evidence="6" id="KW-0963">Cytoplasm</keyword>
<keyword evidence="9" id="KW-0965">Cell junction</keyword>
<sequence length="782" mass="87388">MSSECDVGASKAVVNGLAPGSNGQDKATADPLRARSISAVKIIPVKTVKNSSGLVLPPDMDPTKVCTGKGAVTLRASSSYRETPSSSPVSPPETLQHESKPVLESENFSADEWRLSSNADANGNAQPSSLAAKGYRSVHPNLPSDKPQDSSPLLNEVSSSRIGTDSQTFAPASKPSSAYPSTTIVNPTIVLLQHNREQQKRLSSLSDPVSERRVGERDSAPTQEKPTSPGRAPERKAKDDGRRVVKSTQDLSDVSVDEVGIPLRNTERSKDWYKTMFKQIHKLNRDDDSDLYSPRYSFSEDTKSPLSVPRSKSEMNYIDGEKVVKRSATLPLPTRSSSLKSSPDRNDWEPPDKKVDTRKYRAEPKSIYEYQPGKSSVLTNEKMSSTVSPTPEISSEPPGYIYSSNFHAVKRESDGAPGDLGSLENERQIYKSVLEGGDIPLQGLSGLKRPSSSASTKDSESPRHFIPADYLESTEEFIRRRHDDKEKLLADQRRLKREQEEADIAARRHTGVIPTHHQFITNERFGDLLNIDDTAKRKSGSEMRPARAKFDFKAQTLKELPLQKGDIVYIYKQIDQNWYEGEHHGRVGIFPRTYIELLPPAEKAQPKKLTPVQVLEYGEAMAKFNFNGDTQVEMSFRKGERITLLRQVDENWYEGRIPGTSRQGIFPITYVDVIKRPLVKNPVDYIDLPFSSSPSRSATASPQQPQAQQRRVTPDRSQASQDLFSYQALYSYIPQNDDELELRDGDIVDVMEKCDDGWFVGTSRRTRQFGTFPGNYVKPLYL</sequence>
<dbReference type="SMART" id="SM00326">
    <property type="entry name" value="SH3"/>
    <property type="match status" value="3"/>
</dbReference>
<feature type="domain" description="SH3" evidence="13">
    <location>
        <begin position="721"/>
        <end position="782"/>
    </location>
</feature>
<evidence type="ECO:0000313" key="16">
    <source>
        <dbReference type="Proteomes" id="UP000593571"/>
    </source>
</evidence>
<keyword evidence="10" id="KW-0472">Membrane</keyword>
<dbReference type="SMART" id="SM00459">
    <property type="entry name" value="Sorb"/>
    <property type="match status" value="1"/>
</dbReference>
<dbReference type="GO" id="GO:0005737">
    <property type="term" value="C:cytoplasm"/>
    <property type="evidence" value="ECO:0007669"/>
    <property type="project" value="UniProtKB-SubCell"/>
</dbReference>